<organism evidence="6 7">
    <name type="scientific">Fluviicola chungangensis</name>
    <dbReference type="NCBI Taxonomy" id="2597671"/>
    <lineage>
        <taxon>Bacteria</taxon>
        <taxon>Pseudomonadati</taxon>
        <taxon>Bacteroidota</taxon>
        <taxon>Flavobacteriia</taxon>
        <taxon>Flavobacteriales</taxon>
        <taxon>Crocinitomicaceae</taxon>
        <taxon>Fluviicola</taxon>
    </lineage>
</organism>
<evidence type="ECO:0000256" key="5">
    <source>
        <dbReference type="SAM" id="Phobius"/>
    </source>
</evidence>
<dbReference type="SMART" id="SM00641">
    <property type="entry name" value="Glyco_25"/>
    <property type="match status" value="1"/>
</dbReference>
<dbReference type="GO" id="GO:0016998">
    <property type="term" value="P:cell wall macromolecule catabolic process"/>
    <property type="evidence" value="ECO:0007669"/>
    <property type="project" value="InterPro"/>
</dbReference>
<evidence type="ECO:0000313" key="6">
    <source>
        <dbReference type="EMBL" id="TSJ42430.1"/>
    </source>
</evidence>
<evidence type="ECO:0000313" key="7">
    <source>
        <dbReference type="Proteomes" id="UP000316008"/>
    </source>
</evidence>
<dbReference type="PANTHER" id="PTHR34135:SF2">
    <property type="entry name" value="LYSOZYME"/>
    <property type="match status" value="1"/>
</dbReference>
<keyword evidence="5" id="KW-0812">Transmembrane</keyword>
<dbReference type="RefSeq" id="WP_144333385.1">
    <property type="nucleotide sequence ID" value="NZ_VLPL01000005.1"/>
</dbReference>
<keyword evidence="3" id="KW-0326">Glycosidase</keyword>
<dbReference type="GO" id="GO:0003796">
    <property type="term" value="F:lysozyme activity"/>
    <property type="evidence" value="ECO:0007669"/>
    <property type="project" value="InterPro"/>
</dbReference>
<gene>
    <name evidence="6" type="ORF">FO442_11735</name>
</gene>
<dbReference type="PROSITE" id="PS51904">
    <property type="entry name" value="GLYCOSYL_HYDROL_F25_2"/>
    <property type="match status" value="1"/>
</dbReference>
<dbReference type="InterPro" id="IPR002053">
    <property type="entry name" value="Glyco_hydro_25"/>
</dbReference>
<sequence>MAKRKQPRKKTAPKRRSASRKKSKSRFIFWIAIPAGVLAFFFFWYETEGMVQTSTHFHEIIPRGYKAVGLDVSHHQGEIDWDLLLNEKGFDTIIDFVYCKVTEGSDHMDTQWERNREYLNKHGISNGAYHYFNPKSPPRPQAAYFLSVYKIRSIDLPPVIDVEDEGFSDEDLRAKVLIWCEEVKKATGIKPIIYTSLNFYETKFRGKMAGYNFWIAAYSREPQYMTDRDVVHWQFSESGKLPGINGTVDLNVSKLDLY</sequence>
<dbReference type="GO" id="GO:0009253">
    <property type="term" value="P:peptidoglycan catabolic process"/>
    <property type="evidence" value="ECO:0007669"/>
    <property type="project" value="InterPro"/>
</dbReference>
<dbReference type="InterPro" id="IPR017853">
    <property type="entry name" value="GH"/>
</dbReference>
<keyword evidence="5" id="KW-0472">Membrane</keyword>
<dbReference type="GO" id="GO:0016052">
    <property type="term" value="P:carbohydrate catabolic process"/>
    <property type="evidence" value="ECO:0007669"/>
    <property type="project" value="TreeGrafter"/>
</dbReference>
<evidence type="ECO:0000256" key="2">
    <source>
        <dbReference type="ARBA" id="ARBA00022801"/>
    </source>
</evidence>
<dbReference type="PANTHER" id="PTHR34135">
    <property type="entry name" value="LYSOZYME"/>
    <property type="match status" value="1"/>
</dbReference>
<keyword evidence="7" id="KW-1185">Reference proteome</keyword>
<reference evidence="6 7" key="1">
    <citation type="submission" date="2019-07" db="EMBL/GenBank/DDBJ databases">
        <authorList>
            <person name="Huq M.A."/>
        </authorList>
    </citation>
    <scope>NUCLEOTIDE SEQUENCE [LARGE SCALE GENOMIC DNA]</scope>
    <source>
        <strain evidence="6 7">MAH-3</strain>
    </source>
</reference>
<proteinExistence type="inferred from homology"/>
<evidence type="ECO:0000256" key="3">
    <source>
        <dbReference type="ARBA" id="ARBA00023295"/>
    </source>
</evidence>
<keyword evidence="5" id="KW-1133">Transmembrane helix</keyword>
<keyword evidence="2 6" id="KW-0378">Hydrolase</keyword>
<name>A0A556MR83_9FLAO</name>
<comment type="caution">
    <text evidence="6">The sequence shown here is derived from an EMBL/GenBank/DDBJ whole genome shotgun (WGS) entry which is preliminary data.</text>
</comment>
<evidence type="ECO:0000256" key="4">
    <source>
        <dbReference type="SAM" id="MobiDB-lite"/>
    </source>
</evidence>
<dbReference type="EMBL" id="VLPL01000005">
    <property type="protein sequence ID" value="TSJ42430.1"/>
    <property type="molecule type" value="Genomic_DNA"/>
</dbReference>
<dbReference type="AlphaFoldDB" id="A0A556MR83"/>
<dbReference type="Proteomes" id="UP000316008">
    <property type="component" value="Unassembled WGS sequence"/>
</dbReference>
<accession>A0A556MR83</accession>
<comment type="similarity">
    <text evidence="1">Belongs to the glycosyl hydrolase 25 family.</text>
</comment>
<dbReference type="SUPFAM" id="SSF51445">
    <property type="entry name" value="(Trans)glycosidases"/>
    <property type="match status" value="1"/>
</dbReference>
<dbReference type="InterPro" id="IPR018077">
    <property type="entry name" value="Glyco_hydro_fam25_subgr"/>
</dbReference>
<dbReference type="Gene3D" id="3.20.20.80">
    <property type="entry name" value="Glycosidases"/>
    <property type="match status" value="1"/>
</dbReference>
<protein>
    <submittedName>
        <fullName evidence="6">Glycoside hydrolase</fullName>
    </submittedName>
</protein>
<dbReference type="Pfam" id="PF01183">
    <property type="entry name" value="Glyco_hydro_25"/>
    <property type="match status" value="1"/>
</dbReference>
<dbReference type="OrthoDB" id="9798192at2"/>
<feature type="transmembrane region" description="Helical" evidence="5">
    <location>
        <begin position="27"/>
        <end position="45"/>
    </location>
</feature>
<evidence type="ECO:0000256" key="1">
    <source>
        <dbReference type="ARBA" id="ARBA00010646"/>
    </source>
</evidence>
<feature type="region of interest" description="Disordered" evidence="4">
    <location>
        <begin position="1"/>
        <end position="20"/>
    </location>
</feature>